<keyword evidence="4" id="KW-0132">Cell division</keyword>
<gene>
    <name evidence="4" type="ORF">C464_08655</name>
</gene>
<dbReference type="InterPro" id="IPR002586">
    <property type="entry name" value="CobQ/CobB/MinD/ParA_Nub-bd_dom"/>
</dbReference>
<dbReference type="STRING" id="1227466.C464_08655"/>
<dbReference type="EMBL" id="AOJL01000034">
    <property type="protein sequence ID" value="ELZ47472.1"/>
    <property type="molecule type" value="Genomic_DNA"/>
</dbReference>
<keyword evidence="4" id="KW-0131">Cell cycle</keyword>
<evidence type="ECO:0000256" key="1">
    <source>
        <dbReference type="ARBA" id="ARBA00022741"/>
    </source>
</evidence>
<dbReference type="Pfam" id="PF01656">
    <property type="entry name" value="CbiA"/>
    <property type="match status" value="1"/>
</dbReference>
<protein>
    <submittedName>
        <fullName evidence="4">Cell division inhibitor MinD-like (Chromosome partitioning ATPase)</fullName>
    </submittedName>
</protein>
<dbReference type="GO" id="GO:0051301">
    <property type="term" value="P:cell division"/>
    <property type="evidence" value="ECO:0007669"/>
    <property type="project" value="UniProtKB-KW"/>
</dbReference>
<keyword evidence="2" id="KW-0067">ATP-binding</keyword>
<dbReference type="SUPFAM" id="SSF52540">
    <property type="entry name" value="P-loop containing nucleoside triphosphate hydrolases"/>
    <property type="match status" value="1"/>
</dbReference>
<dbReference type="RefSeq" id="WP_006113253.1">
    <property type="nucleotide sequence ID" value="NZ_AOJL01000034.1"/>
</dbReference>
<dbReference type="GO" id="GO:0016887">
    <property type="term" value="F:ATP hydrolysis activity"/>
    <property type="evidence" value="ECO:0007669"/>
    <property type="project" value="TreeGrafter"/>
</dbReference>
<dbReference type="GO" id="GO:0051782">
    <property type="term" value="P:negative regulation of cell division"/>
    <property type="evidence" value="ECO:0007669"/>
    <property type="project" value="TreeGrafter"/>
</dbReference>
<dbReference type="PANTHER" id="PTHR43384:SF6">
    <property type="entry name" value="SEPTUM SITE-DETERMINING PROTEIN MIND HOMOLOG, CHLOROPLASTIC"/>
    <property type="match status" value="1"/>
</dbReference>
<evidence type="ECO:0000259" key="3">
    <source>
        <dbReference type="Pfam" id="PF01656"/>
    </source>
</evidence>
<accession>M0EKS5</accession>
<dbReference type="Proteomes" id="UP000011509">
    <property type="component" value="Unassembled WGS sequence"/>
</dbReference>
<dbReference type="PANTHER" id="PTHR43384">
    <property type="entry name" value="SEPTUM SITE-DETERMINING PROTEIN MIND HOMOLOG, CHLOROPLASTIC-RELATED"/>
    <property type="match status" value="1"/>
</dbReference>
<reference evidence="4 5" key="1">
    <citation type="journal article" date="2014" name="PLoS Genet.">
        <title>Phylogenetically driven sequencing of extremely halophilic archaea reveals strategies for static and dynamic osmo-response.</title>
        <authorList>
            <person name="Becker E.A."/>
            <person name="Seitzer P.M."/>
            <person name="Tritt A."/>
            <person name="Larsen D."/>
            <person name="Krusor M."/>
            <person name="Yao A.I."/>
            <person name="Wu D."/>
            <person name="Madern D."/>
            <person name="Eisen J.A."/>
            <person name="Darling A.E."/>
            <person name="Facciotti M.T."/>
        </authorList>
    </citation>
    <scope>NUCLEOTIDE SEQUENCE [LARGE SCALE GENOMIC DNA]</scope>
    <source>
        <strain evidence="4 5">DSM 10284</strain>
    </source>
</reference>
<keyword evidence="1" id="KW-0547">Nucleotide-binding</keyword>
<dbReference type="AlphaFoldDB" id="M0EKS5"/>
<evidence type="ECO:0000313" key="4">
    <source>
        <dbReference type="EMBL" id="ELZ47472.1"/>
    </source>
</evidence>
<comment type="caution">
    <text evidence="4">The sequence shown here is derived from an EMBL/GenBank/DDBJ whole genome shotgun (WGS) entry which is preliminary data.</text>
</comment>
<proteinExistence type="predicted"/>
<organism evidence="4 5">
    <name type="scientific">Halorubrum coriense DSM 10284</name>
    <dbReference type="NCBI Taxonomy" id="1227466"/>
    <lineage>
        <taxon>Archaea</taxon>
        <taxon>Methanobacteriati</taxon>
        <taxon>Methanobacteriota</taxon>
        <taxon>Stenosarchaea group</taxon>
        <taxon>Halobacteria</taxon>
        <taxon>Halobacteriales</taxon>
        <taxon>Haloferacaceae</taxon>
        <taxon>Halorubrum</taxon>
    </lineage>
</organism>
<evidence type="ECO:0000256" key="2">
    <source>
        <dbReference type="ARBA" id="ARBA00022840"/>
    </source>
</evidence>
<dbReference type="InterPro" id="IPR050625">
    <property type="entry name" value="ParA/MinD_ATPase"/>
</dbReference>
<feature type="domain" description="CobQ/CobB/MinD/ParA nucleotide binding" evidence="3">
    <location>
        <begin position="2"/>
        <end position="117"/>
    </location>
</feature>
<keyword evidence="5" id="KW-1185">Reference proteome</keyword>
<name>M0EKS5_9EURY</name>
<dbReference type="GO" id="GO:0005524">
    <property type="term" value="F:ATP binding"/>
    <property type="evidence" value="ECO:0007669"/>
    <property type="project" value="UniProtKB-KW"/>
</dbReference>
<dbReference type="InterPro" id="IPR027417">
    <property type="entry name" value="P-loop_NTPase"/>
</dbReference>
<dbReference type="PATRIC" id="fig|1227466.3.peg.1737"/>
<sequence length="233" mass="23023">MIAVAGGKGGSGKTTTTLGLARALSRRGAPVVAADADWDLPNLARLAAETDSDVGREARRGAEAGGSDAGTVLDAVRGTARIAVDRAAPTVLAAPDDPRSVDAGATFDALAGAAPEGTPVLLDSPAGASPDVAAPLRSADCALIATPLRRAALRDAAKTAAIARRLDCPPIGVVVIGETSVPDRVGTLLGCPVLGAVPDGGAAPLADPDVRSAYDDLARRLGETAAGTGWQVA</sequence>
<dbReference type="GO" id="GO:0009898">
    <property type="term" value="C:cytoplasmic side of plasma membrane"/>
    <property type="evidence" value="ECO:0007669"/>
    <property type="project" value="TreeGrafter"/>
</dbReference>
<dbReference type="OrthoDB" id="238619at2157"/>
<evidence type="ECO:0000313" key="5">
    <source>
        <dbReference type="Proteomes" id="UP000011509"/>
    </source>
</evidence>
<dbReference type="GO" id="GO:0005829">
    <property type="term" value="C:cytosol"/>
    <property type="evidence" value="ECO:0007669"/>
    <property type="project" value="TreeGrafter"/>
</dbReference>
<dbReference type="Gene3D" id="3.40.50.300">
    <property type="entry name" value="P-loop containing nucleotide triphosphate hydrolases"/>
    <property type="match status" value="1"/>
</dbReference>